<dbReference type="InterPro" id="IPR029038">
    <property type="entry name" value="MetRS_Zn"/>
</dbReference>
<dbReference type="PANTHER" id="PTHR45765:SF1">
    <property type="entry name" value="METHIONINE--TRNA LIGASE, CYTOPLASMIC"/>
    <property type="match status" value="1"/>
</dbReference>
<dbReference type="PANTHER" id="PTHR45765">
    <property type="entry name" value="METHIONINE--TRNA LIGASE"/>
    <property type="match status" value="1"/>
</dbReference>
<dbReference type="EC" id="6.1.1.10" evidence="15"/>
<dbReference type="PROSITE" id="PS50886">
    <property type="entry name" value="TRBD"/>
    <property type="match status" value="1"/>
</dbReference>
<dbReference type="InterPro" id="IPR014758">
    <property type="entry name" value="Met-tRNA_synth"/>
</dbReference>
<dbReference type="GO" id="GO:0046872">
    <property type="term" value="F:metal ion binding"/>
    <property type="evidence" value="ECO:0007669"/>
    <property type="project" value="UniProtKB-KW"/>
</dbReference>
<dbReference type="InterPro" id="IPR041872">
    <property type="entry name" value="Anticodon_Met"/>
</dbReference>
<feature type="binding site" evidence="15">
    <location>
        <position position="149"/>
    </location>
    <ligand>
        <name>Zn(2+)</name>
        <dbReference type="ChEBI" id="CHEBI:29105"/>
    </ligand>
</feature>
<dbReference type="NCBIfam" id="NF001100">
    <property type="entry name" value="PRK00133.1"/>
    <property type="match status" value="1"/>
</dbReference>
<keyword evidence="5 15" id="KW-0820">tRNA-binding</keyword>
<comment type="subunit">
    <text evidence="3 15">Homodimer.</text>
</comment>
<dbReference type="InterPro" id="IPR012340">
    <property type="entry name" value="NA-bd_OB-fold"/>
</dbReference>
<dbReference type="InterPro" id="IPR002547">
    <property type="entry name" value="tRNA-bd_dom"/>
</dbReference>
<evidence type="ECO:0000256" key="5">
    <source>
        <dbReference type="ARBA" id="ARBA00022555"/>
    </source>
</evidence>
<dbReference type="Gene3D" id="2.20.28.20">
    <property type="entry name" value="Methionyl-tRNA synthetase, Zn-domain"/>
    <property type="match status" value="1"/>
</dbReference>
<dbReference type="SUPFAM" id="SSF50249">
    <property type="entry name" value="Nucleic acid-binding proteins"/>
    <property type="match status" value="1"/>
</dbReference>
<dbReference type="GO" id="GO:0005829">
    <property type="term" value="C:cytosol"/>
    <property type="evidence" value="ECO:0007669"/>
    <property type="project" value="TreeGrafter"/>
</dbReference>
<dbReference type="NCBIfam" id="TIGR00398">
    <property type="entry name" value="metG"/>
    <property type="match status" value="1"/>
</dbReference>
<evidence type="ECO:0000256" key="10">
    <source>
        <dbReference type="ARBA" id="ARBA00022840"/>
    </source>
</evidence>
<keyword evidence="9 15" id="KW-0862">Zinc</keyword>
<dbReference type="CDD" id="cd02800">
    <property type="entry name" value="tRNA_bind_EcMetRS_like"/>
    <property type="match status" value="1"/>
</dbReference>
<sequence>MTSPELPILVTCGLPYANGPCHIGHLRTYVPADIYVRGLKKLGKDPIFICGSDSHGTPIVVNAEERGTTPTELVTRYHDHFDDVFRRMGVEFDYFGNTEDPSNHIRTQSIVRTLMDEGHVYPQEIRLAYCSSCDRFLPDRYVEGTCPYCKSPARGDECDQGCGRHLEPGEIEEPVCKVCGSEAEYRTQKHYFFRLSAFSDFLIGYLEGLGGTSNARNYALEWVKQELKDWCITRNLDWGVKFPGSEDLVVYVWVDAPIGYISFTEEWARRANGDWERYWRKPSRIVHFIGGDIVYHHCIFWPAMLKGAGYTLPSAVVASGMLKIDNKTFSKSRGYVVWVIDDYLEKGLHPDLLRYYLASYTSHTKELNFSWSVFGEKVNGELVGALGNFVNRAVTFTTKNFDRSVPDGDIDPEVTTKIEATLVEVKEALAEYEFKKMVDGAMSLADYGNTYFQSNEPWKLAKSDRARCGAVLRNCLLIAKALAIVLQPVMPEKMESAWRQLGLPGTAAEALFEDGLVAIEAGRKLGAPEHIFSKMDESMVSDLDEIFRARIAAIEEKKGKKKGEEKMSTITFEEFKRLDIRIGEVLTAERIKGSDKLLRLIVDIGSEERQIVAGIAMTHSPEDLVGRRIVVLANLEPAKLFGVESQGMLLAADLDDSAVLLGPEKAVPQGTRIR</sequence>
<dbReference type="InterPro" id="IPR015413">
    <property type="entry name" value="Methionyl/Leucyl_tRNA_Synth"/>
</dbReference>
<evidence type="ECO:0000256" key="7">
    <source>
        <dbReference type="ARBA" id="ARBA00022723"/>
    </source>
</evidence>
<dbReference type="Proteomes" id="UP000057043">
    <property type="component" value="Unassembled WGS sequence"/>
</dbReference>
<evidence type="ECO:0000256" key="8">
    <source>
        <dbReference type="ARBA" id="ARBA00022741"/>
    </source>
</evidence>
<dbReference type="FunFam" id="2.40.50.140:FF:000042">
    <property type="entry name" value="Methionine--tRNA ligase"/>
    <property type="match status" value="1"/>
</dbReference>
<dbReference type="CDD" id="cd07957">
    <property type="entry name" value="Anticodon_Ia_Met"/>
    <property type="match status" value="1"/>
</dbReference>
<dbReference type="HAMAP" id="MF_00098">
    <property type="entry name" value="Met_tRNA_synth_type1"/>
    <property type="match status" value="1"/>
</dbReference>
<name>A0A101FV35_9EURY</name>
<keyword evidence="6 15" id="KW-0436">Ligase</keyword>
<dbReference type="GO" id="GO:0006431">
    <property type="term" value="P:methionyl-tRNA aminoacylation"/>
    <property type="evidence" value="ECO:0007669"/>
    <property type="project" value="UniProtKB-UniRule"/>
</dbReference>
<dbReference type="Gene3D" id="2.40.50.140">
    <property type="entry name" value="Nucleic acid-binding proteins"/>
    <property type="match status" value="1"/>
</dbReference>
<evidence type="ECO:0000256" key="9">
    <source>
        <dbReference type="ARBA" id="ARBA00022833"/>
    </source>
</evidence>
<evidence type="ECO:0000256" key="11">
    <source>
        <dbReference type="ARBA" id="ARBA00022884"/>
    </source>
</evidence>
<keyword evidence="12 15" id="KW-0648">Protein biosynthesis</keyword>
<protein>
    <recommendedName>
        <fullName evidence="15">Methionine--tRNA ligase</fullName>
        <ecNumber evidence="15">6.1.1.10</ecNumber>
    </recommendedName>
    <alternativeName>
        <fullName evidence="15">Methionyl-tRNA synthetase</fullName>
        <shortName evidence="15">MetRS</shortName>
    </alternativeName>
</protein>
<dbReference type="InterPro" id="IPR004495">
    <property type="entry name" value="Met-tRNA-synth_bsu_C"/>
</dbReference>
<dbReference type="PATRIC" id="fig|301375.7.peg.2606"/>
<dbReference type="PRINTS" id="PR01041">
    <property type="entry name" value="TRNASYNTHMET"/>
</dbReference>
<dbReference type="SUPFAM" id="SSF52374">
    <property type="entry name" value="Nucleotidylyl transferase"/>
    <property type="match status" value="1"/>
</dbReference>
<evidence type="ECO:0000313" key="18">
    <source>
        <dbReference type="Proteomes" id="UP000057043"/>
    </source>
</evidence>
<dbReference type="AlphaFoldDB" id="A0A101FV35"/>
<dbReference type="SUPFAM" id="SSF57770">
    <property type="entry name" value="Methionyl-tRNA synthetase (MetRS), Zn-domain"/>
    <property type="match status" value="1"/>
</dbReference>
<dbReference type="Gene3D" id="1.10.730.10">
    <property type="entry name" value="Isoleucyl-tRNA Synthetase, Domain 1"/>
    <property type="match status" value="1"/>
</dbReference>
<feature type="binding site" evidence="15">
    <location>
        <position position="162"/>
    </location>
    <ligand>
        <name>Zn(2+)</name>
        <dbReference type="ChEBI" id="CHEBI:29105"/>
    </ligand>
</feature>
<comment type="catalytic activity">
    <reaction evidence="14 15">
        <text>tRNA(Met) + L-methionine + ATP = L-methionyl-tRNA(Met) + AMP + diphosphate</text>
        <dbReference type="Rhea" id="RHEA:13481"/>
        <dbReference type="Rhea" id="RHEA-COMP:9667"/>
        <dbReference type="Rhea" id="RHEA-COMP:9698"/>
        <dbReference type="ChEBI" id="CHEBI:30616"/>
        <dbReference type="ChEBI" id="CHEBI:33019"/>
        <dbReference type="ChEBI" id="CHEBI:57844"/>
        <dbReference type="ChEBI" id="CHEBI:78442"/>
        <dbReference type="ChEBI" id="CHEBI:78530"/>
        <dbReference type="ChEBI" id="CHEBI:456215"/>
        <dbReference type="EC" id="6.1.1.10"/>
    </reaction>
</comment>
<comment type="function">
    <text evidence="1 15">Is required not only for elongation of protein synthesis but also for the initiation of all mRNA translation through initiator tRNA(fMet) aminoacylation.</text>
</comment>
<comment type="similarity">
    <text evidence="15">Belongs to the class-I aminoacyl-tRNA synthetase family. MetG type 1 subfamily.</text>
</comment>
<dbReference type="GO" id="GO:0017101">
    <property type="term" value="C:aminoacyl-tRNA synthetase multienzyme complex"/>
    <property type="evidence" value="ECO:0007669"/>
    <property type="project" value="TreeGrafter"/>
</dbReference>
<evidence type="ECO:0000256" key="12">
    <source>
        <dbReference type="ARBA" id="ARBA00022917"/>
    </source>
</evidence>
<dbReference type="Pfam" id="PF09334">
    <property type="entry name" value="tRNA-synt_1g"/>
    <property type="match status" value="1"/>
</dbReference>
<feature type="binding site" evidence="15">
    <location>
        <position position="331"/>
    </location>
    <ligand>
        <name>ATP</name>
        <dbReference type="ChEBI" id="CHEBI:30616"/>
    </ligand>
</feature>
<evidence type="ECO:0000256" key="13">
    <source>
        <dbReference type="ARBA" id="ARBA00023146"/>
    </source>
</evidence>
<evidence type="ECO:0000256" key="1">
    <source>
        <dbReference type="ARBA" id="ARBA00003314"/>
    </source>
</evidence>
<organism evidence="17 18">
    <name type="scientific">Methanothrix harundinacea</name>
    <dbReference type="NCBI Taxonomy" id="301375"/>
    <lineage>
        <taxon>Archaea</taxon>
        <taxon>Methanobacteriati</taxon>
        <taxon>Methanobacteriota</taxon>
        <taxon>Stenosarchaea group</taxon>
        <taxon>Methanomicrobia</taxon>
        <taxon>Methanotrichales</taxon>
        <taxon>Methanotrichaceae</taxon>
        <taxon>Methanothrix</taxon>
    </lineage>
</organism>
<proteinExistence type="inferred from homology"/>
<dbReference type="GO" id="GO:0004825">
    <property type="term" value="F:methionine-tRNA ligase activity"/>
    <property type="evidence" value="ECO:0007669"/>
    <property type="project" value="UniProtKB-UniRule"/>
</dbReference>
<feature type="domain" description="TRNA-binding" evidence="16">
    <location>
        <begin position="574"/>
        <end position="674"/>
    </location>
</feature>
<comment type="caution">
    <text evidence="17">The sequence shown here is derived from an EMBL/GenBank/DDBJ whole genome shotgun (WGS) entry which is preliminary data.</text>
</comment>
<dbReference type="Gene3D" id="3.40.50.620">
    <property type="entry name" value="HUPs"/>
    <property type="match status" value="1"/>
</dbReference>
<dbReference type="NCBIfam" id="TIGR00399">
    <property type="entry name" value="metG_C_term"/>
    <property type="match status" value="1"/>
</dbReference>
<feature type="short sequence motif" description="'HIGH' region" evidence="15">
    <location>
        <begin position="15"/>
        <end position="25"/>
    </location>
</feature>
<keyword evidence="10 15" id="KW-0067">ATP-binding</keyword>
<feature type="binding site" evidence="15">
    <location>
        <position position="158"/>
    </location>
    <ligand>
        <name>Zn(2+)</name>
        <dbReference type="ChEBI" id="CHEBI:29105"/>
    </ligand>
</feature>
<dbReference type="InterPro" id="IPR009080">
    <property type="entry name" value="tRNAsynth_Ia_anticodon-bd"/>
</dbReference>
<comment type="cofactor">
    <cofactor evidence="15">
        <name>Zn(2+)</name>
        <dbReference type="ChEBI" id="CHEBI:29105"/>
    </cofactor>
    <text evidence="15">Binds 1 zinc ion per subunit.</text>
</comment>
<evidence type="ECO:0000256" key="14">
    <source>
        <dbReference type="ARBA" id="ARBA00047364"/>
    </source>
</evidence>
<keyword evidence="7 15" id="KW-0479">Metal-binding</keyword>
<evidence type="ECO:0000256" key="2">
    <source>
        <dbReference type="ARBA" id="ARBA00004496"/>
    </source>
</evidence>
<feature type="binding site" evidence="15">
    <location>
        <position position="146"/>
    </location>
    <ligand>
        <name>Zn(2+)</name>
        <dbReference type="ChEBI" id="CHEBI:29105"/>
    </ligand>
</feature>
<evidence type="ECO:0000313" key="17">
    <source>
        <dbReference type="EMBL" id="KUK44944.1"/>
    </source>
</evidence>
<keyword evidence="4 15" id="KW-0963">Cytoplasm</keyword>
<evidence type="ECO:0000256" key="6">
    <source>
        <dbReference type="ARBA" id="ARBA00022598"/>
    </source>
</evidence>
<accession>A0A101FV35</accession>
<evidence type="ECO:0000256" key="3">
    <source>
        <dbReference type="ARBA" id="ARBA00011738"/>
    </source>
</evidence>
<dbReference type="Pfam" id="PF19303">
    <property type="entry name" value="Anticodon_3"/>
    <property type="match status" value="1"/>
</dbReference>
<comment type="subcellular location">
    <subcellularLocation>
        <location evidence="2 15">Cytoplasm</location>
    </subcellularLocation>
</comment>
<feature type="short sequence motif" description="'KMSKS' region" evidence="15">
    <location>
        <begin position="328"/>
        <end position="332"/>
    </location>
</feature>
<reference evidence="17 18" key="1">
    <citation type="journal article" date="2015" name="MBio">
        <title>Genome-Resolved Metagenomic Analysis Reveals Roles for Candidate Phyla and Other Microbial Community Members in Biogeochemical Transformations in Oil Reservoirs.</title>
        <authorList>
            <person name="Hu P."/>
            <person name="Tom L."/>
            <person name="Singh A."/>
            <person name="Thomas B.C."/>
            <person name="Baker B.J."/>
            <person name="Piceno Y.M."/>
            <person name="Andersen G.L."/>
            <person name="Banfield J.F."/>
        </authorList>
    </citation>
    <scope>NUCLEOTIDE SEQUENCE [LARGE SCALE GENOMIC DNA]</scope>
    <source>
        <strain evidence="17">57_489</strain>
    </source>
</reference>
<evidence type="ECO:0000259" key="16">
    <source>
        <dbReference type="PROSITE" id="PS50886"/>
    </source>
</evidence>
<dbReference type="InterPro" id="IPR014729">
    <property type="entry name" value="Rossmann-like_a/b/a_fold"/>
</dbReference>
<dbReference type="Pfam" id="PF01588">
    <property type="entry name" value="tRNA_bind"/>
    <property type="match status" value="1"/>
</dbReference>
<dbReference type="SUPFAM" id="SSF47323">
    <property type="entry name" value="Anticodon-binding domain of a subclass of class I aminoacyl-tRNA synthetases"/>
    <property type="match status" value="1"/>
</dbReference>
<dbReference type="GO" id="GO:0000049">
    <property type="term" value="F:tRNA binding"/>
    <property type="evidence" value="ECO:0007669"/>
    <property type="project" value="UniProtKB-UniRule"/>
</dbReference>
<dbReference type="CDD" id="cd00814">
    <property type="entry name" value="MetRS_core"/>
    <property type="match status" value="1"/>
</dbReference>
<keyword evidence="11 15" id="KW-0694">RNA-binding</keyword>
<evidence type="ECO:0000256" key="15">
    <source>
        <dbReference type="HAMAP-Rule" id="MF_00098"/>
    </source>
</evidence>
<dbReference type="EMBL" id="LGFT01000011">
    <property type="protein sequence ID" value="KUK44944.1"/>
    <property type="molecule type" value="Genomic_DNA"/>
</dbReference>
<dbReference type="InterPro" id="IPR033911">
    <property type="entry name" value="MetRS_core"/>
</dbReference>
<evidence type="ECO:0000256" key="4">
    <source>
        <dbReference type="ARBA" id="ARBA00022490"/>
    </source>
</evidence>
<keyword evidence="13 15" id="KW-0030">Aminoacyl-tRNA synthetase</keyword>
<keyword evidence="8 15" id="KW-0547">Nucleotide-binding</keyword>
<dbReference type="GO" id="GO:0005524">
    <property type="term" value="F:ATP binding"/>
    <property type="evidence" value="ECO:0007669"/>
    <property type="project" value="UniProtKB-UniRule"/>
</dbReference>
<dbReference type="InterPro" id="IPR023458">
    <property type="entry name" value="Met-tRNA_ligase_1"/>
</dbReference>
<gene>
    <name evidence="15" type="primary">metG</name>
    <name evidence="17" type="ORF">XD72_0650</name>
</gene>